<feature type="domain" description="ABC transmembrane type-1" evidence="9">
    <location>
        <begin position="153"/>
        <end position="343"/>
    </location>
</feature>
<evidence type="ECO:0000256" key="2">
    <source>
        <dbReference type="ARBA" id="ARBA00010072"/>
    </source>
</evidence>
<evidence type="ECO:0000313" key="10">
    <source>
        <dbReference type="EMBL" id="TWB93041.1"/>
    </source>
</evidence>
<feature type="transmembrane region" description="Helical" evidence="8">
    <location>
        <begin position="21"/>
        <end position="46"/>
    </location>
</feature>
<feature type="transmembrane region" description="Helical" evidence="8">
    <location>
        <begin position="324"/>
        <end position="343"/>
    </location>
</feature>
<dbReference type="InterPro" id="IPR000515">
    <property type="entry name" value="MetI-like"/>
</dbReference>
<keyword evidence="11" id="KW-1185">Reference proteome</keyword>
<keyword evidence="6 8" id="KW-1133">Transmembrane helix</keyword>
<dbReference type="CDD" id="cd06261">
    <property type="entry name" value="TM_PBP2"/>
    <property type="match status" value="1"/>
</dbReference>
<dbReference type="RefSeq" id="WP_146990099.1">
    <property type="nucleotide sequence ID" value="NZ_VITY01000011.1"/>
</dbReference>
<dbReference type="Proteomes" id="UP000321304">
    <property type="component" value="Unassembled WGS sequence"/>
</dbReference>
<dbReference type="InterPro" id="IPR035906">
    <property type="entry name" value="MetI-like_sf"/>
</dbReference>
<evidence type="ECO:0000259" key="9">
    <source>
        <dbReference type="PROSITE" id="PS50928"/>
    </source>
</evidence>
<gene>
    <name evidence="10" type="ORF">FBZ93_11180</name>
</gene>
<dbReference type="GO" id="GO:0006865">
    <property type="term" value="P:amino acid transport"/>
    <property type="evidence" value="ECO:0007669"/>
    <property type="project" value="TreeGrafter"/>
</dbReference>
<dbReference type="InterPro" id="IPR043429">
    <property type="entry name" value="ArtM/GltK/GlnP/TcyL/YhdX-like"/>
</dbReference>
<dbReference type="EMBL" id="VITY01000011">
    <property type="protein sequence ID" value="TWB93041.1"/>
    <property type="molecule type" value="Genomic_DNA"/>
</dbReference>
<feature type="transmembrane region" description="Helical" evidence="8">
    <location>
        <begin position="228"/>
        <end position="244"/>
    </location>
</feature>
<protein>
    <submittedName>
        <fullName evidence="10">Amino acid ABC transporter membrane protein 2 (PAAT family)</fullName>
    </submittedName>
</protein>
<accession>A0A560LBT4</accession>
<keyword evidence="4" id="KW-1003">Cell membrane</keyword>
<dbReference type="InterPro" id="IPR010065">
    <property type="entry name" value="AA_ABC_transptr_permease_3TM"/>
</dbReference>
<feature type="transmembrane region" description="Helical" evidence="8">
    <location>
        <begin position="95"/>
        <end position="114"/>
    </location>
</feature>
<feature type="transmembrane region" description="Helical" evidence="8">
    <location>
        <begin position="121"/>
        <end position="141"/>
    </location>
</feature>
<comment type="caution">
    <text evidence="10">The sequence shown here is derived from an EMBL/GenBank/DDBJ whole genome shotgun (WGS) entry which is preliminary data.</text>
</comment>
<keyword evidence="3 8" id="KW-0813">Transport</keyword>
<evidence type="ECO:0000256" key="6">
    <source>
        <dbReference type="ARBA" id="ARBA00022989"/>
    </source>
</evidence>
<dbReference type="GO" id="GO:0043190">
    <property type="term" value="C:ATP-binding cassette (ABC) transporter complex"/>
    <property type="evidence" value="ECO:0007669"/>
    <property type="project" value="InterPro"/>
</dbReference>
<dbReference type="Pfam" id="PF00528">
    <property type="entry name" value="BPD_transp_1"/>
    <property type="match status" value="1"/>
</dbReference>
<evidence type="ECO:0000256" key="3">
    <source>
        <dbReference type="ARBA" id="ARBA00022448"/>
    </source>
</evidence>
<keyword evidence="5 8" id="KW-0812">Transmembrane</keyword>
<dbReference type="NCBIfam" id="TIGR01726">
    <property type="entry name" value="HEQRo_perm_3TM"/>
    <property type="match status" value="1"/>
</dbReference>
<dbReference type="SUPFAM" id="SSF161098">
    <property type="entry name" value="MetI-like"/>
    <property type="match status" value="1"/>
</dbReference>
<dbReference type="OrthoDB" id="9771188at2"/>
<feature type="transmembrane region" description="Helical" evidence="8">
    <location>
        <begin position="198"/>
        <end position="216"/>
    </location>
</feature>
<organism evidence="10 11">
    <name type="scientific">Bradyrhizobium macuxiense</name>
    <dbReference type="NCBI Taxonomy" id="1755647"/>
    <lineage>
        <taxon>Bacteria</taxon>
        <taxon>Pseudomonadati</taxon>
        <taxon>Pseudomonadota</taxon>
        <taxon>Alphaproteobacteria</taxon>
        <taxon>Hyphomicrobiales</taxon>
        <taxon>Nitrobacteraceae</taxon>
        <taxon>Bradyrhizobium</taxon>
    </lineage>
</organism>
<evidence type="ECO:0000313" key="11">
    <source>
        <dbReference type="Proteomes" id="UP000321304"/>
    </source>
</evidence>
<evidence type="ECO:0000256" key="1">
    <source>
        <dbReference type="ARBA" id="ARBA00004429"/>
    </source>
</evidence>
<dbReference type="PANTHER" id="PTHR30614">
    <property type="entry name" value="MEMBRANE COMPONENT OF AMINO ACID ABC TRANSPORTER"/>
    <property type="match status" value="1"/>
</dbReference>
<dbReference type="PANTHER" id="PTHR30614:SF41">
    <property type="entry name" value="INNER MEMBRANE AMINO-ACID ABC TRANSPORTER PERMEASE PROTEIN YHDY"/>
    <property type="match status" value="1"/>
</dbReference>
<feature type="transmembrane region" description="Helical" evidence="8">
    <location>
        <begin position="153"/>
        <end position="177"/>
    </location>
</feature>
<dbReference type="Gene3D" id="1.10.3720.10">
    <property type="entry name" value="MetI-like"/>
    <property type="match status" value="1"/>
</dbReference>
<comment type="subcellular location">
    <subcellularLocation>
        <location evidence="1">Cell inner membrane</location>
        <topology evidence="1">Multi-pass membrane protein</topology>
    </subcellularLocation>
    <subcellularLocation>
        <location evidence="8">Cell membrane</location>
        <topology evidence="8">Multi-pass membrane protein</topology>
    </subcellularLocation>
</comment>
<keyword evidence="7 8" id="KW-0472">Membrane</keyword>
<reference evidence="10 11" key="1">
    <citation type="submission" date="2019-06" db="EMBL/GenBank/DDBJ databases">
        <title>Genomic Encyclopedia of Type Strains, Phase IV (KMG-V): Genome sequencing to study the core and pangenomes of soil and plant-associated prokaryotes.</title>
        <authorList>
            <person name="Whitman W."/>
        </authorList>
    </citation>
    <scope>NUCLEOTIDE SEQUENCE [LARGE SCALE GENOMIC DNA]</scope>
    <source>
        <strain evidence="10 11">BR 10355</strain>
    </source>
</reference>
<dbReference type="AlphaFoldDB" id="A0A560LBT4"/>
<proteinExistence type="inferred from homology"/>
<name>A0A560LBT4_9BRAD</name>
<feature type="transmembrane region" description="Helical" evidence="8">
    <location>
        <begin position="290"/>
        <end position="312"/>
    </location>
</feature>
<evidence type="ECO:0000256" key="7">
    <source>
        <dbReference type="ARBA" id="ARBA00023136"/>
    </source>
</evidence>
<sequence length="360" mass="39751">MTAIEAARMPSRRLGRLWTRWRTGLFGTWLNSAITIIIGLLVLWLLPPLLRWLVLDATWQGTSADCLAQDGACWAFVAAKLRFIVLALYPIQLQWRPELVCLLLAILLAVAAMPRFWRRELIVGGPVVIFLCCLLMAGYPGPSRVSPNQWGGLPVTLLVWAVCFAVSVPLAILLSLARRSRMQALRLLAIGYIEFMRAIPMVAILYFATLMLPMALPAGLSTDKMPRAMIMISLFWTAYIAEIMRGGLQAVPIGQEEAAASLGLGYWRSMRLIILPQALRMVIPGLVNQAIGFLLATSLLAVIGIVDILNAAKAAATDPNWLGFYKEAFLVVAAIYFAIGYGGSRYSLWLERRLGRCGPH</sequence>
<dbReference type="GO" id="GO:0022857">
    <property type="term" value="F:transmembrane transporter activity"/>
    <property type="evidence" value="ECO:0007669"/>
    <property type="project" value="InterPro"/>
</dbReference>
<evidence type="ECO:0000256" key="4">
    <source>
        <dbReference type="ARBA" id="ARBA00022475"/>
    </source>
</evidence>
<evidence type="ECO:0000256" key="5">
    <source>
        <dbReference type="ARBA" id="ARBA00022692"/>
    </source>
</evidence>
<comment type="similarity">
    <text evidence="2">Belongs to the binding-protein-dependent transport system permease family. HisMQ subfamily.</text>
</comment>
<dbReference type="PROSITE" id="PS50928">
    <property type="entry name" value="ABC_TM1"/>
    <property type="match status" value="1"/>
</dbReference>
<evidence type="ECO:0000256" key="8">
    <source>
        <dbReference type="RuleBase" id="RU363032"/>
    </source>
</evidence>